<dbReference type="RefSeq" id="WP_106685191.1">
    <property type="nucleotide sequence ID" value="NZ_CP027667.1"/>
</dbReference>
<dbReference type="AlphaFoldDB" id="A0A2R3QG93"/>
<proteinExistence type="predicted"/>
<keyword evidence="2" id="KW-1185">Reference proteome</keyword>
<evidence type="ECO:0000313" key="1">
    <source>
        <dbReference type="EMBL" id="AVO50798.1"/>
    </source>
</evidence>
<name>A0A2R3QG93_9BURK</name>
<dbReference type="Proteomes" id="UP000237925">
    <property type="component" value="Chromosome"/>
</dbReference>
<gene>
    <name evidence="1" type="ORF">C6568_17385</name>
</gene>
<dbReference type="EMBL" id="CP027667">
    <property type="protein sequence ID" value="AVO50798.1"/>
    <property type="molecule type" value="Genomic_DNA"/>
</dbReference>
<dbReference type="OrthoDB" id="9913822at2"/>
<organism evidence="1 2">
    <name type="scientific">Melaminivora suipulveris</name>
    <dbReference type="NCBI Taxonomy" id="2109913"/>
    <lineage>
        <taxon>Bacteria</taxon>
        <taxon>Pseudomonadati</taxon>
        <taxon>Pseudomonadota</taxon>
        <taxon>Betaproteobacteria</taxon>
        <taxon>Burkholderiales</taxon>
        <taxon>Comamonadaceae</taxon>
        <taxon>Melaminivora</taxon>
    </lineage>
</organism>
<accession>A0A2R3QG93</accession>
<sequence length="70" mass="7238">MTPTPGAAAPASLPTTDPRLYFSAINGLAHALRILTDGELDQAQLRRAVGKATRAATAIKRLAGTNPLEG</sequence>
<reference evidence="1 2" key="1">
    <citation type="submission" date="2018-03" db="EMBL/GenBank/DDBJ databases">
        <title>Genome sequencing of Melaminivora sp.</title>
        <authorList>
            <person name="Kim S.-J."/>
            <person name="Heo J."/>
            <person name="Ahn J.-H."/>
            <person name="Kwon S.-W."/>
        </authorList>
    </citation>
    <scope>NUCLEOTIDE SEQUENCE [LARGE SCALE GENOMIC DNA]</scope>
    <source>
        <strain evidence="1 2">SC2-9</strain>
    </source>
</reference>
<evidence type="ECO:0000313" key="2">
    <source>
        <dbReference type="Proteomes" id="UP000237925"/>
    </source>
</evidence>
<dbReference type="KEGG" id="mela:C6568_17385"/>
<protein>
    <submittedName>
        <fullName evidence="1">Uncharacterized protein</fullName>
    </submittedName>
</protein>